<keyword evidence="3 7" id="KW-0812">Transmembrane</keyword>
<dbReference type="EMBL" id="CALNXI010000667">
    <property type="protein sequence ID" value="CAH3030946.1"/>
    <property type="molecule type" value="Genomic_DNA"/>
</dbReference>
<sequence>MCNKKVVGIALLVIGIVLIAIGIIIGLLLPSIAFKEVEKTTCVNSKDSAGYERWKGPTYFTNRVYIWNITNKDGFLYRQEKPKLEEKGPYIYTTKSEKVDVKFENDRVTSKTFDKAKFNKTLTDKECPKCNENDQLTVLNAAYLGLIAKVGSAKDFGTAFIPLILILVFHALDGKTTNRNNTLLLMGKSQTDKLEFPSTATLAFGSWINSNPDPLRNATFGHLKRNYSLQEMSGLYGALTDSTFLPFTNAALLARCTNKNNPFLSKDCGLAINLGIYADPNVNQNVKLLVAPWIQSFLCPHASSCYNTTNNQAAIPAVAAFIAGPLPRFVLQYLENNNYGLTTTRNQSEIILGYLMDKLHLPPPFPSVIRVPGPVTSYNNETEAKARGKNSTFYTCESTEQRFTYAAIDGKTQIDPSLYPNATEDQLKVRGYYIQFPGQKSLKPCKTGYSRLASRYELFLTEFSFAVNVSHTQDVELHGIPMHRYTLDKSALDVNNVTVFTKGVFDVSRVSGGPLFFSLPRFLHGGSLHEELDLPAPEEKKHESFLSIEPISGSAMDLKLRLQLNGMILNTSIYTDYQPQLNVTFLNKLFPIWWSEKSGGIDKETAETFRSKLFGSLQLSCGLLVALPVIGGILLMTGVVLIVLAIKKSSSVTTA</sequence>
<protein>
    <submittedName>
        <fullName evidence="8">Uncharacterized protein</fullName>
    </submittedName>
</protein>
<evidence type="ECO:0000256" key="7">
    <source>
        <dbReference type="SAM" id="Phobius"/>
    </source>
</evidence>
<name>A0ABN8MMC7_9CNID</name>
<evidence type="ECO:0000313" key="9">
    <source>
        <dbReference type="Proteomes" id="UP001159427"/>
    </source>
</evidence>
<comment type="similarity">
    <text evidence="2">Belongs to the CD36 family.</text>
</comment>
<evidence type="ECO:0000256" key="6">
    <source>
        <dbReference type="ARBA" id="ARBA00023180"/>
    </source>
</evidence>
<dbReference type="PANTHER" id="PTHR11923">
    <property type="entry name" value="SCAVENGER RECEPTOR CLASS B TYPE-1 SR-B1"/>
    <property type="match status" value="1"/>
</dbReference>
<evidence type="ECO:0000256" key="2">
    <source>
        <dbReference type="ARBA" id="ARBA00010532"/>
    </source>
</evidence>
<comment type="subcellular location">
    <subcellularLocation>
        <location evidence="1">Membrane</location>
    </subcellularLocation>
</comment>
<evidence type="ECO:0000256" key="1">
    <source>
        <dbReference type="ARBA" id="ARBA00004370"/>
    </source>
</evidence>
<keyword evidence="5 7" id="KW-0472">Membrane</keyword>
<dbReference type="Pfam" id="PF01130">
    <property type="entry name" value="CD36"/>
    <property type="match status" value="2"/>
</dbReference>
<reference evidence="8 9" key="1">
    <citation type="submission" date="2022-05" db="EMBL/GenBank/DDBJ databases">
        <authorList>
            <consortium name="Genoscope - CEA"/>
            <person name="William W."/>
        </authorList>
    </citation>
    <scope>NUCLEOTIDE SEQUENCE [LARGE SCALE GENOMIC DNA]</scope>
</reference>
<dbReference type="PANTHER" id="PTHR11923:SF51">
    <property type="entry name" value="LYSOSOME MEMBRANE PROTEIN 2"/>
    <property type="match status" value="1"/>
</dbReference>
<keyword evidence="9" id="KW-1185">Reference proteome</keyword>
<keyword evidence="6" id="KW-0325">Glycoprotein</keyword>
<evidence type="ECO:0000256" key="5">
    <source>
        <dbReference type="ARBA" id="ARBA00023136"/>
    </source>
</evidence>
<evidence type="ECO:0000313" key="8">
    <source>
        <dbReference type="EMBL" id="CAH3030946.1"/>
    </source>
</evidence>
<feature type="transmembrane region" description="Helical" evidence="7">
    <location>
        <begin position="6"/>
        <end position="29"/>
    </location>
</feature>
<comment type="caution">
    <text evidence="8">The sequence shown here is derived from an EMBL/GenBank/DDBJ whole genome shotgun (WGS) entry which is preliminary data.</text>
</comment>
<gene>
    <name evidence="8" type="ORF">PEVE_00038752</name>
</gene>
<keyword evidence="4 7" id="KW-1133">Transmembrane helix</keyword>
<feature type="transmembrane region" description="Helical" evidence="7">
    <location>
        <begin position="623"/>
        <end position="646"/>
    </location>
</feature>
<dbReference type="PRINTS" id="PR01609">
    <property type="entry name" value="CD36FAMILY"/>
</dbReference>
<evidence type="ECO:0000256" key="4">
    <source>
        <dbReference type="ARBA" id="ARBA00022989"/>
    </source>
</evidence>
<evidence type="ECO:0000256" key="3">
    <source>
        <dbReference type="ARBA" id="ARBA00022692"/>
    </source>
</evidence>
<organism evidence="8 9">
    <name type="scientific">Porites evermanni</name>
    <dbReference type="NCBI Taxonomy" id="104178"/>
    <lineage>
        <taxon>Eukaryota</taxon>
        <taxon>Metazoa</taxon>
        <taxon>Cnidaria</taxon>
        <taxon>Anthozoa</taxon>
        <taxon>Hexacorallia</taxon>
        <taxon>Scleractinia</taxon>
        <taxon>Fungiina</taxon>
        <taxon>Poritidae</taxon>
        <taxon>Porites</taxon>
    </lineage>
</organism>
<dbReference type="InterPro" id="IPR002159">
    <property type="entry name" value="CD36_fam"/>
</dbReference>
<dbReference type="Proteomes" id="UP001159427">
    <property type="component" value="Unassembled WGS sequence"/>
</dbReference>
<accession>A0ABN8MMC7</accession>
<proteinExistence type="inferred from homology"/>